<comment type="miscellaneous">
    <text evidence="16">The active site is a redox-active disulfide bond.</text>
</comment>
<feature type="disulfide bond" description="Redox-active" evidence="15">
    <location>
        <begin position="39"/>
        <end position="44"/>
    </location>
</feature>
<keyword evidence="8 16" id="KW-0560">Oxidoreductase</keyword>
<dbReference type="EC" id="1.8.1.4" evidence="3 16"/>
<dbReference type="GO" id="GO:0006103">
    <property type="term" value="P:2-oxoglutarate metabolic process"/>
    <property type="evidence" value="ECO:0007669"/>
    <property type="project" value="TreeGrafter"/>
</dbReference>
<dbReference type="GO" id="GO:0005737">
    <property type="term" value="C:cytoplasm"/>
    <property type="evidence" value="ECO:0007669"/>
    <property type="project" value="UniProtKB-SubCell"/>
</dbReference>
<dbReference type="RefSeq" id="WP_107586244.1">
    <property type="nucleotide sequence ID" value="NZ_PZJJ01000046.1"/>
</dbReference>
<dbReference type="InterPro" id="IPR036188">
    <property type="entry name" value="FAD/NAD-bd_sf"/>
</dbReference>
<evidence type="ECO:0000256" key="5">
    <source>
        <dbReference type="ARBA" id="ARBA00022490"/>
    </source>
</evidence>
<feature type="binding site" evidence="14">
    <location>
        <position position="48"/>
    </location>
    <ligand>
        <name>FAD</name>
        <dbReference type="ChEBI" id="CHEBI:57692"/>
    </ligand>
</feature>
<dbReference type="PROSITE" id="PS00076">
    <property type="entry name" value="PYRIDINE_REDOX_1"/>
    <property type="match status" value="1"/>
</dbReference>
<evidence type="ECO:0000259" key="17">
    <source>
        <dbReference type="Pfam" id="PF02852"/>
    </source>
</evidence>
<evidence type="ECO:0000313" key="19">
    <source>
        <dbReference type="EMBL" id="PTL37516.1"/>
    </source>
</evidence>
<evidence type="ECO:0000256" key="8">
    <source>
        <dbReference type="ARBA" id="ARBA00023002"/>
    </source>
</evidence>
<evidence type="ECO:0000313" key="20">
    <source>
        <dbReference type="Proteomes" id="UP000240509"/>
    </source>
</evidence>
<evidence type="ECO:0000259" key="18">
    <source>
        <dbReference type="Pfam" id="PF07992"/>
    </source>
</evidence>
<evidence type="ECO:0000256" key="10">
    <source>
        <dbReference type="ARBA" id="ARBA00023157"/>
    </source>
</evidence>
<proteinExistence type="inferred from homology"/>
<keyword evidence="5" id="KW-0963">Cytoplasm</keyword>
<comment type="cofactor">
    <cofactor evidence="14 16">
        <name>FAD</name>
        <dbReference type="ChEBI" id="CHEBI:57692"/>
    </cofactor>
    <text evidence="14 16">Binds 1 FAD per subunit.</text>
</comment>
<evidence type="ECO:0000256" key="13">
    <source>
        <dbReference type="PIRSR" id="PIRSR000350-2"/>
    </source>
</evidence>
<dbReference type="Pfam" id="PF02852">
    <property type="entry name" value="Pyr_redox_dim"/>
    <property type="match status" value="1"/>
</dbReference>
<keyword evidence="20" id="KW-1185">Reference proteome</keyword>
<feature type="binding site" evidence="14">
    <location>
        <begin position="140"/>
        <end position="142"/>
    </location>
    <ligand>
        <name>FAD</name>
        <dbReference type="ChEBI" id="CHEBI:57692"/>
    </ligand>
</feature>
<dbReference type="Pfam" id="PF07992">
    <property type="entry name" value="Pyr_redox_2"/>
    <property type="match status" value="1"/>
</dbReference>
<keyword evidence="11 16" id="KW-0676">Redox-active center</keyword>
<evidence type="ECO:0000256" key="2">
    <source>
        <dbReference type="ARBA" id="ARBA00007532"/>
    </source>
</evidence>
<dbReference type="PRINTS" id="PR00368">
    <property type="entry name" value="FADPNR"/>
</dbReference>
<dbReference type="InterPro" id="IPR016156">
    <property type="entry name" value="FAD/NAD-linked_Rdtase_dimer_sf"/>
</dbReference>
<feature type="binding site" evidence="14">
    <location>
        <position position="265"/>
    </location>
    <ligand>
        <name>NAD(+)</name>
        <dbReference type="ChEBI" id="CHEBI:57540"/>
    </ligand>
</feature>
<feature type="active site" description="Proton acceptor" evidence="13">
    <location>
        <position position="437"/>
    </location>
</feature>
<evidence type="ECO:0000256" key="9">
    <source>
        <dbReference type="ARBA" id="ARBA00023027"/>
    </source>
</evidence>
<feature type="binding site" evidence="14">
    <location>
        <position position="303"/>
    </location>
    <ligand>
        <name>FAD</name>
        <dbReference type="ChEBI" id="CHEBI:57692"/>
    </ligand>
</feature>
<evidence type="ECO:0000256" key="14">
    <source>
        <dbReference type="PIRSR" id="PIRSR000350-3"/>
    </source>
</evidence>
<reference evidence="19 20" key="1">
    <citation type="submission" date="2018-03" db="EMBL/GenBank/DDBJ databases">
        <title>Alkalicoccus saliphilus sp. nov., isolated from a mineral pool.</title>
        <authorList>
            <person name="Zhao B."/>
        </authorList>
    </citation>
    <scope>NUCLEOTIDE SEQUENCE [LARGE SCALE GENOMIC DNA]</scope>
    <source>
        <strain evidence="19 20">6AG</strain>
    </source>
</reference>
<dbReference type="PANTHER" id="PTHR22912:SF217">
    <property type="entry name" value="DIHYDROLIPOYL DEHYDROGENASE"/>
    <property type="match status" value="1"/>
</dbReference>
<dbReference type="Gene3D" id="3.50.50.60">
    <property type="entry name" value="FAD/NAD(P)-binding domain"/>
    <property type="match status" value="2"/>
</dbReference>
<dbReference type="InterPro" id="IPR012999">
    <property type="entry name" value="Pyr_OxRdtase_I_AS"/>
</dbReference>
<feature type="domain" description="Pyridine nucleotide-disulphide oxidoreductase dimerisation" evidence="17">
    <location>
        <begin position="339"/>
        <end position="448"/>
    </location>
</feature>
<evidence type="ECO:0000256" key="3">
    <source>
        <dbReference type="ARBA" id="ARBA00012608"/>
    </source>
</evidence>
<dbReference type="Proteomes" id="UP000240509">
    <property type="component" value="Unassembled WGS sequence"/>
</dbReference>
<dbReference type="SUPFAM" id="SSF51905">
    <property type="entry name" value="FAD/NAD(P)-binding domain"/>
    <property type="match status" value="1"/>
</dbReference>
<organism evidence="19 20">
    <name type="scientific">Alkalicoccus saliphilus</name>
    <dbReference type="NCBI Taxonomy" id="200989"/>
    <lineage>
        <taxon>Bacteria</taxon>
        <taxon>Bacillati</taxon>
        <taxon>Bacillota</taxon>
        <taxon>Bacilli</taxon>
        <taxon>Bacillales</taxon>
        <taxon>Bacillaceae</taxon>
        <taxon>Alkalicoccus</taxon>
    </lineage>
</organism>
<gene>
    <name evidence="19" type="primary">lpdA</name>
    <name evidence="19" type="ORF">C6Y45_16090</name>
</gene>
<comment type="catalytic activity">
    <reaction evidence="12 16">
        <text>N(6)-[(R)-dihydrolipoyl]-L-lysyl-[protein] + NAD(+) = N(6)-[(R)-lipoyl]-L-lysyl-[protein] + NADH + H(+)</text>
        <dbReference type="Rhea" id="RHEA:15045"/>
        <dbReference type="Rhea" id="RHEA-COMP:10474"/>
        <dbReference type="Rhea" id="RHEA-COMP:10475"/>
        <dbReference type="ChEBI" id="CHEBI:15378"/>
        <dbReference type="ChEBI" id="CHEBI:57540"/>
        <dbReference type="ChEBI" id="CHEBI:57945"/>
        <dbReference type="ChEBI" id="CHEBI:83099"/>
        <dbReference type="ChEBI" id="CHEBI:83100"/>
        <dbReference type="EC" id="1.8.1.4"/>
    </reaction>
</comment>
<dbReference type="GO" id="GO:0050660">
    <property type="term" value="F:flavin adenine dinucleotide binding"/>
    <property type="evidence" value="ECO:0007669"/>
    <property type="project" value="InterPro"/>
</dbReference>
<comment type="subcellular location">
    <subcellularLocation>
        <location evidence="1">Cytoplasm</location>
    </subcellularLocation>
</comment>
<evidence type="ECO:0000256" key="6">
    <source>
        <dbReference type="ARBA" id="ARBA00022630"/>
    </source>
</evidence>
<dbReference type="InterPro" id="IPR006258">
    <property type="entry name" value="Lipoamide_DH"/>
</dbReference>
<keyword evidence="7 14" id="KW-0274">FAD</keyword>
<name>A0A2T4U284_9BACI</name>
<dbReference type="InterPro" id="IPR001100">
    <property type="entry name" value="Pyr_nuc-diS_OxRdtase"/>
</dbReference>
<dbReference type="SUPFAM" id="SSF55424">
    <property type="entry name" value="FAD/NAD-linked reductases, dimerisation (C-terminal) domain"/>
    <property type="match status" value="1"/>
</dbReference>
<dbReference type="PIRSF" id="PIRSF000350">
    <property type="entry name" value="Mercury_reductase_MerA"/>
    <property type="match status" value="1"/>
</dbReference>
<feature type="binding site" evidence="14">
    <location>
        <begin position="177"/>
        <end position="184"/>
    </location>
    <ligand>
        <name>NAD(+)</name>
        <dbReference type="ChEBI" id="CHEBI:57540"/>
    </ligand>
</feature>
<keyword evidence="10" id="KW-1015">Disulfide bond</keyword>
<feature type="binding site" evidence="14">
    <location>
        <position position="200"/>
    </location>
    <ligand>
        <name>NAD(+)</name>
        <dbReference type="ChEBI" id="CHEBI:57540"/>
    </ligand>
</feature>
<evidence type="ECO:0000256" key="12">
    <source>
        <dbReference type="ARBA" id="ARBA00049187"/>
    </source>
</evidence>
<dbReference type="InterPro" id="IPR004099">
    <property type="entry name" value="Pyr_nucl-diS_OxRdtase_dimer"/>
</dbReference>
<dbReference type="GO" id="GO:0004148">
    <property type="term" value="F:dihydrolipoyl dehydrogenase (NADH) activity"/>
    <property type="evidence" value="ECO:0007669"/>
    <property type="project" value="UniProtKB-EC"/>
</dbReference>
<dbReference type="EMBL" id="PZJJ01000046">
    <property type="protein sequence ID" value="PTL37516.1"/>
    <property type="molecule type" value="Genomic_DNA"/>
</dbReference>
<feature type="domain" description="FAD/NAD(P)-binding" evidence="18">
    <location>
        <begin position="2"/>
        <end position="318"/>
    </location>
</feature>
<dbReference type="PANTHER" id="PTHR22912">
    <property type="entry name" value="DISULFIDE OXIDOREDUCTASE"/>
    <property type="match status" value="1"/>
</dbReference>
<dbReference type="OrthoDB" id="9800167at2"/>
<dbReference type="FunFam" id="3.30.390.30:FF:000001">
    <property type="entry name" value="Dihydrolipoyl dehydrogenase"/>
    <property type="match status" value="1"/>
</dbReference>
<keyword evidence="14" id="KW-0547">Nucleotide-binding</keyword>
<evidence type="ECO:0000256" key="4">
    <source>
        <dbReference type="ARBA" id="ARBA00016961"/>
    </source>
</evidence>
<evidence type="ECO:0000256" key="11">
    <source>
        <dbReference type="ARBA" id="ARBA00023284"/>
    </source>
</evidence>
<dbReference type="InterPro" id="IPR050151">
    <property type="entry name" value="Class-I_Pyr_Nuc-Dis_Oxidored"/>
</dbReference>
<evidence type="ECO:0000256" key="1">
    <source>
        <dbReference type="ARBA" id="ARBA00004496"/>
    </source>
</evidence>
<keyword evidence="6 16" id="KW-0285">Flavoprotein</keyword>
<comment type="caution">
    <text evidence="19">The sequence shown here is derived from an EMBL/GenBank/DDBJ whole genome shotgun (WGS) entry which is preliminary data.</text>
</comment>
<keyword evidence="9 14" id="KW-0520">NAD</keyword>
<protein>
    <recommendedName>
        <fullName evidence="4 16">Dihydrolipoyl dehydrogenase</fullName>
        <ecNumber evidence="3 16">1.8.1.4</ecNumber>
    </recommendedName>
</protein>
<evidence type="ECO:0000256" key="16">
    <source>
        <dbReference type="RuleBase" id="RU003692"/>
    </source>
</evidence>
<evidence type="ECO:0000256" key="15">
    <source>
        <dbReference type="PIRSR" id="PIRSR000350-4"/>
    </source>
</evidence>
<dbReference type="InterPro" id="IPR023753">
    <property type="entry name" value="FAD/NAD-binding_dom"/>
</dbReference>
<dbReference type="AlphaFoldDB" id="A0A2T4U284"/>
<accession>A0A2T4U284</accession>
<dbReference type="PRINTS" id="PR00411">
    <property type="entry name" value="PNDRDTASEI"/>
</dbReference>
<dbReference type="NCBIfam" id="TIGR01350">
    <property type="entry name" value="lipoamide_DH"/>
    <property type="match status" value="1"/>
</dbReference>
<sequence>MYDLAVIGGGPGGYVAAIRAAKKGLKTIIIEKDFLGGTCLNTGCIPSKALLRHAEIIEDFKQAEAWGIEADNLRFDWRKMFERQQTVVKQLRQGVASLMKKNKIEVHEGVAELKNYDNGKWTVALKDSDSIQASHVILATGSKPIIPPIPGVKECDPYTTETIFSMENLPDSMLIVGGGIIGVELATAFASVNVKVSIVEMADRLVPTEDYEASDLLRKKLEQLNVQIFTGTSVESFQSDNTSTTKSFLSNQETIETESVLVAAGRSPNTSVLGEIKTKLENQAIYTSDTLETSLPNVYAVGDVNGRVPLAHTASAEGLTAIENILGASPKKKMNYKTVPRVIYTLPEIASIGWDEKEAEDAGFDVKTSKINFHGNGRALTAGQTDGFVKLIADKKYGEILGITMVGSHVTEMISEGTAFMELEGTVYELADTVHPHPTLSETMMEAANSWLDLGVHE</sequence>
<evidence type="ECO:0000256" key="7">
    <source>
        <dbReference type="ARBA" id="ARBA00022827"/>
    </source>
</evidence>
<dbReference type="Gene3D" id="3.30.390.30">
    <property type="match status" value="1"/>
</dbReference>
<comment type="similarity">
    <text evidence="2 16">Belongs to the class-I pyridine nucleotide-disulfide oxidoreductase family.</text>
</comment>